<organism evidence="2">
    <name type="scientific">Tanacetum cinerariifolium</name>
    <name type="common">Dalmatian daisy</name>
    <name type="synonym">Chrysanthemum cinerariifolium</name>
    <dbReference type="NCBI Taxonomy" id="118510"/>
    <lineage>
        <taxon>Eukaryota</taxon>
        <taxon>Viridiplantae</taxon>
        <taxon>Streptophyta</taxon>
        <taxon>Embryophyta</taxon>
        <taxon>Tracheophyta</taxon>
        <taxon>Spermatophyta</taxon>
        <taxon>Magnoliopsida</taxon>
        <taxon>eudicotyledons</taxon>
        <taxon>Gunneridae</taxon>
        <taxon>Pentapetalae</taxon>
        <taxon>asterids</taxon>
        <taxon>campanulids</taxon>
        <taxon>Asterales</taxon>
        <taxon>Asteraceae</taxon>
        <taxon>Asteroideae</taxon>
        <taxon>Anthemideae</taxon>
        <taxon>Anthemidinae</taxon>
        <taxon>Tanacetum</taxon>
    </lineage>
</organism>
<protein>
    <recommendedName>
        <fullName evidence="1">Retrovirus-related Pol polyprotein from transposon TNT 1-94-like beta-barrel domain-containing protein</fullName>
    </recommendedName>
</protein>
<evidence type="ECO:0000259" key="1">
    <source>
        <dbReference type="Pfam" id="PF22936"/>
    </source>
</evidence>
<evidence type="ECO:0000313" key="2">
    <source>
        <dbReference type="EMBL" id="GEU66827.1"/>
    </source>
</evidence>
<proteinExistence type="predicted"/>
<dbReference type="AlphaFoldDB" id="A0A6L2M0S8"/>
<dbReference type="EMBL" id="BKCJ010005452">
    <property type="protein sequence ID" value="GEU66827.1"/>
    <property type="molecule type" value="Genomic_DNA"/>
</dbReference>
<comment type="caution">
    <text evidence="2">The sequence shown here is derived from an EMBL/GenBank/DDBJ whole genome shotgun (WGS) entry which is preliminary data.</text>
</comment>
<dbReference type="PANTHER" id="PTHR47481">
    <property type="match status" value="1"/>
</dbReference>
<feature type="domain" description="Retrovirus-related Pol polyprotein from transposon TNT 1-94-like beta-barrel" evidence="1">
    <location>
        <begin position="231"/>
        <end position="306"/>
    </location>
</feature>
<accession>A0A6L2M0S8</accession>
<reference evidence="2" key="1">
    <citation type="journal article" date="2019" name="Sci. Rep.">
        <title>Draft genome of Tanacetum cinerariifolium, the natural source of mosquito coil.</title>
        <authorList>
            <person name="Yamashiro T."/>
            <person name="Shiraishi A."/>
            <person name="Satake H."/>
            <person name="Nakayama K."/>
        </authorList>
    </citation>
    <scope>NUCLEOTIDE SEQUENCE</scope>
</reference>
<name>A0A6L2M0S8_TANCI</name>
<dbReference type="Pfam" id="PF22936">
    <property type="entry name" value="Pol_BBD"/>
    <property type="match status" value="1"/>
</dbReference>
<dbReference type="Pfam" id="PF14223">
    <property type="entry name" value="Retrotran_gag_2"/>
    <property type="match status" value="1"/>
</dbReference>
<dbReference type="InterPro" id="IPR054722">
    <property type="entry name" value="PolX-like_BBD"/>
</dbReference>
<sequence length="362" mass="40535">MLRCIEIPLSIHLYMQNSFKVLVILVQVVYSATITLSSKVVDPTLRNNKWYQSNILFLTLHASLSEEPIAEIIGLTTARQIWLTFKYAYSNSSIERIQNLKDLYRQLTRGSQSVAEYGKKFKGYCDQLAAFGHPVDPSDQVHWFLCGLGPSFETFSTSIRTSRQTPMFRDLLALSGHGHRPPHCQLYRTEVHYANKCHDLPQCATKATTNESDLENAFHAQCHVTSSSPDWYVDSGATDHVTSSPKNVNYATPNMGQANVTFGNGNNLPVSHIGHTTVNNNIQLCDVLVVPNLTKNLLSISKLTSDDLLDVLFSQPYFYIQDRLTKQVLAQGRCENGLYVLHLGPQALIADSPLKVKASFEL</sequence>
<gene>
    <name evidence="2" type="ORF">Tci_038805</name>
</gene>
<dbReference type="PANTHER" id="PTHR47481:SF3">
    <property type="entry name" value="GAG-POLYPEPTIDE OF LTR COPIA-TYPE-RELATED"/>
    <property type="match status" value="1"/>
</dbReference>